<organism evidence="1 2">
    <name type="scientific">Blepharisma stoltei</name>
    <dbReference type="NCBI Taxonomy" id="1481888"/>
    <lineage>
        <taxon>Eukaryota</taxon>
        <taxon>Sar</taxon>
        <taxon>Alveolata</taxon>
        <taxon>Ciliophora</taxon>
        <taxon>Postciliodesmatophora</taxon>
        <taxon>Heterotrichea</taxon>
        <taxon>Heterotrichida</taxon>
        <taxon>Blepharismidae</taxon>
        <taxon>Blepharisma</taxon>
    </lineage>
</organism>
<gene>
    <name evidence="1" type="ORF">BSTOLATCC_MIC47973</name>
</gene>
<evidence type="ECO:0000313" key="2">
    <source>
        <dbReference type="Proteomes" id="UP001162131"/>
    </source>
</evidence>
<name>A0AAU9JQI0_9CILI</name>
<evidence type="ECO:0000313" key="1">
    <source>
        <dbReference type="EMBL" id="CAG9329144.1"/>
    </source>
</evidence>
<dbReference type="AlphaFoldDB" id="A0AAU9JQI0"/>
<protein>
    <submittedName>
        <fullName evidence="1">Uncharacterized protein</fullName>
    </submittedName>
</protein>
<comment type="caution">
    <text evidence="1">The sequence shown here is derived from an EMBL/GenBank/DDBJ whole genome shotgun (WGS) entry which is preliminary data.</text>
</comment>
<reference evidence="1" key="1">
    <citation type="submission" date="2021-09" db="EMBL/GenBank/DDBJ databases">
        <authorList>
            <consortium name="AG Swart"/>
            <person name="Singh M."/>
            <person name="Singh A."/>
            <person name="Seah K."/>
            <person name="Emmerich C."/>
        </authorList>
    </citation>
    <scope>NUCLEOTIDE SEQUENCE</scope>
    <source>
        <strain evidence="1">ATCC30299</strain>
    </source>
</reference>
<keyword evidence="2" id="KW-1185">Reference proteome</keyword>
<dbReference type="EMBL" id="CAJZBQ010000047">
    <property type="protein sequence ID" value="CAG9329144.1"/>
    <property type="molecule type" value="Genomic_DNA"/>
</dbReference>
<dbReference type="Proteomes" id="UP001162131">
    <property type="component" value="Unassembled WGS sequence"/>
</dbReference>
<sequence>MIEIPTEHLSLLLPKFLIDDALETTLCNLKPQLSSDSSDFENSSIQDTPNSYKTLKFSLSPQITPFESRLHTYLFKKSSQIKSESVNLSMLFQDLNFEQEIKNQVSKSPLSLSSELGLSFYNEVIKSIQIFKKKSAKLSAQAKSFNPEDFNKENIPFIQKKLNR</sequence>
<proteinExistence type="predicted"/>
<accession>A0AAU9JQI0</accession>